<dbReference type="InterPro" id="IPR052549">
    <property type="entry name" value="SpmB"/>
</dbReference>
<dbReference type="EMBL" id="CP066775">
    <property type="protein sequence ID" value="QQL50899.1"/>
    <property type="molecule type" value="Genomic_DNA"/>
</dbReference>
<dbReference type="PANTHER" id="PTHR35793">
    <property type="entry name" value="INNER MEMBRANE PROTEIN YJIG"/>
    <property type="match status" value="1"/>
</dbReference>
<evidence type="ECO:0000313" key="2">
    <source>
        <dbReference type="EMBL" id="QQL50899.1"/>
    </source>
</evidence>
<dbReference type="AlphaFoldDB" id="A0A6I4IPB8"/>
<feature type="domain" description="Nucleoside transporter/FeoB GTPase Gate" evidence="1">
    <location>
        <begin position="52"/>
        <end position="159"/>
    </location>
</feature>
<dbReference type="KEGG" id="mgik:GO620_005425"/>
<evidence type="ECO:0000313" key="3">
    <source>
        <dbReference type="Proteomes" id="UP000429232"/>
    </source>
</evidence>
<dbReference type="PANTHER" id="PTHR35793:SF2">
    <property type="entry name" value="INNER MEMBRANE PROTEIN YJIG"/>
    <property type="match status" value="1"/>
</dbReference>
<dbReference type="GO" id="GO:0005886">
    <property type="term" value="C:plasma membrane"/>
    <property type="evidence" value="ECO:0007669"/>
    <property type="project" value="TreeGrafter"/>
</dbReference>
<keyword evidence="3" id="KW-1185">Reference proteome</keyword>
<accession>A0A6I4IPB8</accession>
<organism evidence="2 3">
    <name type="scientific">Mucilaginibacter ginkgonis</name>
    <dbReference type="NCBI Taxonomy" id="2682091"/>
    <lineage>
        <taxon>Bacteria</taxon>
        <taxon>Pseudomonadati</taxon>
        <taxon>Bacteroidota</taxon>
        <taxon>Sphingobacteriia</taxon>
        <taxon>Sphingobacteriales</taxon>
        <taxon>Sphingobacteriaceae</taxon>
        <taxon>Mucilaginibacter</taxon>
    </lineage>
</organism>
<dbReference type="PIRSF" id="PIRSF036542">
    <property type="entry name" value="SpmA_SpmB"/>
    <property type="match status" value="1"/>
</dbReference>
<gene>
    <name evidence="2" type="ORF">GO620_005425</name>
</gene>
<name>A0A6I4IPB8_9SPHI</name>
<dbReference type="Pfam" id="PF07670">
    <property type="entry name" value="Gate"/>
    <property type="match status" value="1"/>
</dbReference>
<dbReference type="Proteomes" id="UP000429232">
    <property type="component" value="Chromosome"/>
</dbReference>
<dbReference type="InterPro" id="IPR011415">
    <property type="entry name" value="SpmA_SpmB"/>
</dbReference>
<evidence type="ECO:0000259" key="1">
    <source>
        <dbReference type="Pfam" id="PF07670"/>
    </source>
</evidence>
<dbReference type="RefSeq" id="WP_157526602.1">
    <property type="nucleotide sequence ID" value="NZ_CP066775.1"/>
</dbReference>
<proteinExistence type="predicted"/>
<reference evidence="2 3" key="1">
    <citation type="submission" date="2020-12" db="EMBL/GenBank/DDBJ databases">
        <title>HMF7856_wgs.fasta genome submission.</title>
        <authorList>
            <person name="Kang H."/>
            <person name="Kim H."/>
            <person name="Joh K."/>
        </authorList>
    </citation>
    <scope>NUCLEOTIDE SEQUENCE [LARGE SCALE GENOMIC DNA]</scope>
    <source>
        <strain evidence="2 3">HMF7856</strain>
    </source>
</reference>
<sequence>MALNYIWIAFFVVAFFFGLIRLVFFGDTDIFKMMVEGLFDSTKASVMDFALPLAGTMAFWLGIMNIGEKAGAINFLSRLVGPFFNRLFPEVPKDHPANGAMLMNYSANLLGLDSAATPMGIKAMESLQELNPQKETASNAQIMFMVLHASGLTLLPVGVIAQRFILGAKDPSDIFIPIIIATYVSTMTGLIIVAIKQRINLFDRVILLWLGTLTLFIGGVVFYFTEYLSREQISLVSKVFSNVTLLVIPTLFVLGGLYKKVNVFETFIEGAKGGFETSVRIIPYLVGLLAAISLVRTCGILDAVADGFRYLFHFFLPDTRFVDVIPIVLVRPMSGAAAKAMMISLMKSKGADGFVGHLSSILYGSSDTIFYIIALYFGAIGIKKTRYALPASLFADLAGVITAILVGYLFFG</sequence>
<protein>
    <recommendedName>
        <fullName evidence="1">Nucleoside transporter/FeoB GTPase Gate domain-containing protein</fullName>
    </recommendedName>
</protein>
<dbReference type="InterPro" id="IPR011642">
    <property type="entry name" value="Gate_dom"/>
</dbReference>